<evidence type="ECO:0000256" key="1">
    <source>
        <dbReference type="SAM" id="Coils"/>
    </source>
</evidence>
<gene>
    <name evidence="3" type="ORF">CYCCA115_LOCUS9798</name>
</gene>
<reference evidence="3" key="1">
    <citation type="submission" date="2023-08" db="EMBL/GenBank/DDBJ databases">
        <authorList>
            <person name="Audoor S."/>
            <person name="Bilcke G."/>
        </authorList>
    </citation>
    <scope>NUCLEOTIDE SEQUENCE</scope>
</reference>
<evidence type="ECO:0000313" key="3">
    <source>
        <dbReference type="EMBL" id="CAJ1945653.1"/>
    </source>
</evidence>
<dbReference type="Proteomes" id="UP001295423">
    <property type="component" value="Unassembled WGS sequence"/>
</dbReference>
<accession>A0AAD2CVC0</accession>
<sequence>MVDARGEFERSWASVERKPDVEQREGNFHDQESLQRQVDVLNKKLEIYRSREASICNNLNTIRDEDEKKKKALQDLKQNNQILVKKVLKQEKEIGLMRGRLKENREKSINLSKEFFSLKQQKGFDDKSQKLREENCALRKELIQIRDEHVHKINPNRDGEGSGKVKPPRNLVGEKVGEKAGGMNGKSERMGMEGLKWQLWASQESDGEEVKGAKVKWTQASSAFGGTDFVNFQNEVEDVCQELQQKTSLIQKLRKDLRRRESEFSNSFSKSMVEANESLAKVKEETAETIATLQEQLKKKENVEKNNSELQSQIESLQSNQKSICNRYDVEKAVKNGQIHALEKTIQTQEQVIENIKEEMQELRNQKEKLSIDKTEEARDLKLQANALKARAEAFEKTVSELNATVERQKIDYLAQVQSLQLIIEEMEREGPLSRAIETLEKTEMMTEVRLRVGDLKAMNQRLREENLKLGFKIDAASLKLKKMDALEEESKEIKVEFARMKENLDLFQSPKFDDVQNENLMLREKLKFIATELRQDERNCLIEEANEWRKQSSDASATIPSSFSNLSDYCDKFAPEDGPPVRIDEASTAQGAGMIDDATIEDLSKLSIDNGKWL</sequence>
<proteinExistence type="predicted"/>
<dbReference type="AlphaFoldDB" id="A0AAD2CVC0"/>
<feature type="coiled-coil region" evidence="1">
    <location>
        <begin position="31"/>
        <end position="93"/>
    </location>
</feature>
<feature type="region of interest" description="Disordered" evidence="2">
    <location>
        <begin position="153"/>
        <end position="188"/>
    </location>
</feature>
<keyword evidence="4" id="KW-1185">Reference proteome</keyword>
<dbReference type="EMBL" id="CAKOGP040001446">
    <property type="protein sequence ID" value="CAJ1945653.1"/>
    <property type="molecule type" value="Genomic_DNA"/>
</dbReference>
<comment type="caution">
    <text evidence="3">The sequence shown here is derived from an EMBL/GenBank/DDBJ whole genome shotgun (WGS) entry which is preliminary data.</text>
</comment>
<feature type="coiled-coil region" evidence="1">
    <location>
        <begin position="236"/>
        <end position="504"/>
    </location>
</feature>
<evidence type="ECO:0000313" key="4">
    <source>
        <dbReference type="Proteomes" id="UP001295423"/>
    </source>
</evidence>
<evidence type="ECO:0000256" key="2">
    <source>
        <dbReference type="SAM" id="MobiDB-lite"/>
    </source>
</evidence>
<feature type="compositionally biased region" description="Basic and acidic residues" evidence="2">
    <location>
        <begin position="153"/>
        <end position="163"/>
    </location>
</feature>
<keyword evidence="1" id="KW-0175">Coiled coil</keyword>
<protein>
    <submittedName>
        <fullName evidence="3">Uncharacterized protein</fullName>
    </submittedName>
</protein>
<organism evidence="3 4">
    <name type="scientific">Cylindrotheca closterium</name>
    <dbReference type="NCBI Taxonomy" id="2856"/>
    <lineage>
        <taxon>Eukaryota</taxon>
        <taxon>Sar</taxon>
        <taxon>Stramenopiles</taxon>
        <taxon>Ochrophyta</taxon>
        <taxon>Bacillariophyta</taxon>
        <taxon>Bacillariophyceae</taxon>
        <taxon>Bacillariophycidae</taxon>
        <taxon>Bacillariales</taxon>
        <taxon>Bacillariaceae</taxon>
        <taxon>Cylindrotheca</taxon>
    </lineage>
</organism>
<name>A0AAD2CVC0_9STRA</name>